<evidence type="ECO:0000259" key="5">
    <source>
        <dbReference type="Pfam" id="PF00205"/>
    </source>
</evidence>
<sequence>MTAHSCPAPLRTRARAVREVCSPHRCLWTCSRRHIIALLAAGRAWQHHVFVGSGGPSRRPRGSRPSRARWRALVANARTFAGATPQRPVAGGRLRLIFAPRFVAPSVRCRSGRAWAFARGGWMTCCGPANAGSSTCERGPVCVRRCGAGPGLFRALHTYPPTLWALKVEMKKVAAQLIEVVREFGVDTVYGIPGGAIASMYAELEGCPDIRVVTAKHEANAVFLAMGHSLATGRPGVVLTTSGPGVTNALTGLASANADGIPVVVIAGEVARVCFGRGALQEGSVYGFDAVGMARRVCNSAVQLARADAAVGVFRQTMAAMTSGRPGAAFVSLPLDVANARVASSNHFGEPEYGFRIDRVACERAMALLLSAERPLVFAGAGARGTENRARLIELVRRTGAAVAVTPKGKGTFPEDHPRYLGLFGFGGHESVVDYLRAKPDVVLVCGAGLNDFATNAWSPLLAASKAFIQIDIDAAQFGKNYPVDIGLLGPLDEVIGAMLAVEGEHVERTPGPRLTLQPAPTSSTGRLTTIDVVQAMNEVCPVNSFFTSDMGEHLGVALHFLRVREQGSFVTCLGFGSMGSGICVAAGLAFGARDQRRRAYAICGDGGMLMSGGELATAVQWQLPVTFVVINDSRLNMCHHGILDQYGRTPDFSTQLVDFAGVAAAMGATGRVVETFEQLVAGLRDLRDGPVVLDVRVDPEVRLCGSQRVAALKQFTE</sequence>
<feature type="transmembrane region" description="Helical" evidence="4">
    <location>
        <begin position="569"/>
        <end position="591"/>
    </location>
</feature>
<dbReference type="PANTHER" id="PTHR18968:SF13">
    <property type="entry name" value="ACETOLACTATE SYNTHASE CATALYTIC SUBUNIT, MITOCHONDRIAL"/>
    <property type="match status" value="1"/>
</dbReference>
<feature type="domain" description="Thiamine pyrophosphate enzyme N-terminal TPP-binding" evidence="7">
    <location>
        <begin position="172"/>
        <end position="282"/>
    </location>
</feature>
<keyword evidence="9" id="KW-1185">Reference proteome</keyword>
<evidence type="ECO:0000256" key="1">
    <source>
        <dbReference type="ARBA" id="ARBA00007812"/>
    </source>
</evidence>
<dbReference type="Pfam" id="PF02776">
    <property type="entry name" value="TPP_enzyme_N"/>
    <property type="match status" value="1"/>
</dbReference>
<dbReference type="Gene3D" id="3.40.50.1220">
    <property type="entry name" value="TPP-binding domain"/>
    <property type="match status" value="1"/>
</dbReference>
<feature type="domain" description="Thiamine pyrophosphate enzyme central" evidence="5">
    <location>
        <begin position="363"/>
        <end position="498"/>
    </location>
</feature>
<evidence type="ECO:0000313" key="8">
    <source>
        <dbReference type="EMBL" id="MDC0672909.1"/>
    </source>
</evidence>
<dbReference type="InterPro" id="IPR029035">
    <property type="entry name" value="DHS-like_NAD/FAD-binding_dom"/>
</dbReference>
<comment type="caution">
    <text evidence="8">The sequence shown here is derived from an EMBL/GenBank/DDBJ whole genome shotgun (WGS) entry which is preliminary data.</text>
</comment>
<evidence type="ECO:0000313" key="9">
    <source>
        <dbReference type="Proteomes" id="UP001217838"/>
    </source>
</evidence>
<evidence type="ECO:0000256" key="2">
    <source>
        <dbReference type="ARBA" id="ARBA00023052"/>
    </source>
</evidence>
<protein>
    <submittedName>
        <fullName evidence="8">Thiamine pyrophosphate-binding protein</fullName>
    </submittedName>
</protein>
<dbReference type="InterPro" id="IPR012001">
    <property type="entry name" value="Thiamin_PyroP_enz_TPP-bd_dom"/>
</dbReference>
<dbReference type="InterPro" id="IPR011766">
    <property type="entry name" value="TPP_enzyme_TPP-bd"/>
</dbReference>
<dbReference type="InterPro" id="IPR045229">
    <property type="entry name" value="TPP_enz"/>
</dbReference>
<dbReference type="PANTHER" id="PTHR18968">
    <property type="entry name" value="THIAMINE PYROPHOSPHATE ENZYMES"/>
    <property type="match status" value="1"/>
</dbReference>
<evidence type="ECO:0000256" key="4">
    <source>
        <dbReference type="SAM" id="Phobius"/>
    </source>
</evidence>
<keyword evidence="4" id="KW-0472">Membrane</keyword>
<comment type="similarity">
    <text evidence="1 3">Belongs to the TPP enzyme family.</text>
</comment>
<name>A0ABT5BFI9_9BACT</name>
<dbReference type="Gene3D" id="3.40.50.970">
    <property type="match status" value="2"/>
</dbReference>
<keyword evidence="2 3" id="KW-0786">Thiamine pyrophosphate</keyword>
<dbReference type="SUPFAM" id="SSF52467">
    <property type="entry name" value="DHS-like NAD/FAD-binding domain"/>
    <property type="match status" value="1"/>
</dbReference>
<dbReference type="Pfam" id="PF02775">
    <property type="entry name" value="TPP_enzyme_C"/>
    <property type="match status" value="1"/>
</dbReference>
<dbReference type="CDD" id="cd00568">
    <property type="entry name" value="TPP_enzymes"/>
    <property type="match status" value="1"/>
</dbReference>
<proteinExistence type="inferred from homology"/>
<dbReference type="SUPFAM" id="SSF52518">
    <property type="entry name" value="Thiamin diphosphate-binding fold (THDP-binding)"/>
    <property type="match status" value="2"/>
</dbReference>
<reference evidence="8 9" key="1">
    <citation type="submission" date="2022-11" db="EMBL/GenBank/DDBJ databases">
        <title>Minimal conservation of predation-associated metabolite biosynthetic gene clusters underscores biosynthetic potential of Myxococcota including descriptions for ten novel species: Archangium lansinium sp. nov., Myxococcus landrumus sp. nov., Nannocystis bai.</title>
        <authorList>
            <person name="Ahearne A."/>
            <person name="Stevens C."/>
            <person name="Dowd S."/>
        </authorList>
    </citation>
    <scope>NUCLEOTIDE SEQUENCE [LARGE SCALE GENOMIC DNA]</scope>
    <source>
        <strain evidence="8 9">NCELM</strain>
    </source>
</reference>
<dbReference type="InterPro" id="IPR012000">
    <property type="entry name" value="Thiamin_PyroP_enz_cen_dom"/>
</dbReference>
<dbReference type="Proteomes" id="UP001217838">
    <property type="component" value="Unassembled WGS sequence"/>
</dbReference>
<dbReference type="EMBL" id="JAQNDN010000020">
    <property type="protein sequence ID" value="MDC0672909.1"/>
    <property type="molecule type" value="Genomic_DNA"/>
</dbReference>
<dbReference type="InterPro" id="IPR029061">
    <property type="entry name" value="THDP-binding"/>
</dbReference>
<dbReference type="RefSeq" id="WP_272005103.1">
    <property type="nucleotide sequence ID" value="NZ_JAQNDN010000020.1"/>
</dbReference>
<evidence type="ECO:0000259" key="7">
    <source>
        <dbReference type="Pfam" id="PF02776"/>
    </source>
</evidence>
<accession>A0ABT5BFI9</accession>
<dbReference type="CDD" id="cd07035">
    <property type="entry name" value="TPP_PYR_POX_like"/>
    <property type="match status" value="1"/>
</dbReference>
<keyword evidence="4" id="KW-0812">Transmembrane</keyword>
<evidence type="ECO:0000256" key="3">
    <source>
        <dbReference type="RuleBase" id="RU362132"/>
    </source>
</evidence>
<dbReference type="Pfam" id="PF00205">
    <property type="entry name" value="TPP_enzyme_M"/>
    <property type="match status" value="1"/>
</dbReference>
<gene>
    <name evidence="8" type="ORF">POL58_34470</name>
</gene>
<keyword evidence="4" id="KW-1133">Transmembrane helix</keyword>
<evidence type="ECO:0000259" key="6">
    <source>
        <dbReference type="Pfam" id="PF02775"/>
    </source>
</evidence>
<feature type="domain" description="Thiamine pyrophosphate enzyme TPP-binding" evidence="6">
    <location>
        <begin position="550"/>
        <end position="696"/>
    </location>
</feature>
<organism evidence="8 9">
    <name type="scientific">Nannocystis radixulma</name>
    <dbReference type="NCBI Taxonomy" id="2995305"/>
    <lineage>
        <taxon>Bacteria</taxon>
        <taxon>Pseudomonadati</taxon>
        <taxon>Myxococcota</taxon>
        <taxon>Polyangia</taxon>
        <taxon>Nannocystales</taxon>
        <taxon>Nannocystaceae</taxon>
        <taxon>Nannocystis</taxon>
    </lineage>
</organism>